<dbReference type="EMBL" id="ACHA02000012">
    <property type="protein sequence ID" value="EFK55843.1"/>
    <property type="molecule type" value="Genomic_DNA"/>
</dbReference>
<keyword evidence="2" id="KW-1185">Reference proteome</keyword>
<accession>D7VPZ2</accession>
<evidence type="ECO:0000313" key="2">
    <source>
        <dbReference type="Proteomes" id="UP000006258"/>
    </source>
</evidence>
<gene>
    <name evidence="1" type="ORF">HMPREF0766_13046</name>
</gene>
<proteinExistence type="predicted"/>
<sequence length="41" mass="5173">MITLFIEITDSDFQRQRNYKIFQRKRYSLVTKYIIEKILFL</sequence>
<comment type="caution">
    <text evidence="1">The sequence shown here is derived from an EMBL/GenBank/DDBJ whole genome shotgun (WGS) entry which is preliminary data.</text>
</comment>
<evidence type="ECO:0000313" key="1">
    <source>
        <dbReference type="EMBL" id="EFK55843.1"/>
    </source>
</evidence>
<reference evidence="1" key="1">
    <citation type="submission" date="2010-07" db="EMBL/GenBank/DDBJ databases">
        <authorList>
            <person name="Muzny D."/>
            <person name="Qin X."/>
            <person name="Buhay C."/>
            <person name="Dugan-Rocha S."/>
            <person name="Ding Y."/>
            <person name="Chen G."/>
            <person name="Hawes A."/>
            <person name="Holder M."/>
            <person name="Jhangiani S."/>
            <person name="Johnson A."/>
            <person name="Khan Z."/>
            <person name="Li Z."/>
            <person name="Liu W."/>
            <person name="Liu X."/>
            <person name="Perez L."/>
            <person name="Shen H."/>
            <person name="Wang Q."/>
            <person name="Watt J."/>
            <person name="Xi L."/>
            <person name="Xin Y."/>
            <person name="Zhou J."/>
            <person name="Deng J."/>
            <person name="Jiang H."/>
            <person name="Liu Y."/>
            <person name="Qu J."/>
            <person name="Song X.-Z."/>
            <person name="Zhang L."/>
            <person name="Villasana D."/>
            <person name="Johnson A."/>
            <person name="Liu J."/>
            <person name="Liyanage D."/>
            <person name="Lorensuhewa L."/>
            <person name="Robinson T."/>
            <person name="Song A."/>
            <person name="Song B.-B."/>
            <person name="Dinh H."/>
            <person name="Thornton R."/>
            <person name="Coyle M."/>
            <person name="Francisco L."/>
            <person name="Jackson L."/>
            <person name="Javaid M."/>
            <person name="Korchina V."/>
            <person name="Kovar C."/>
            <person name="Mata R."/>
            <person name="Mathew T."/>
            <person name="Ngo R."/>
            <person name="Nguyen L."/>
            <person name="Nguyen N."/>
            <person name="Okwuonu G."/>
            <person name="Ongeri F."/>
            <person name="Pham C."/>
            <person name="Simmons D."/>
            <person name="Wilczek-Boney K."/>
            <person name="Hale W."/>
            <person name="Jakkamsetti A."/>
            <person name="Pham P."/>
            <person name="Ruth R."/>
            <person name="San Lucas F."/>
            <person name="Warren J."/>
            <person name="Zhang J."/>
            <person name="Zhao Z."/>
            <person name="Zhou C."/>
            <person name="Zhu D."/>
            <person name="Lee S."/>
            <person name="Bess C."/>
            <person name="Blankenburg K."/>
            <person name="Forbes L."/>
            <person name="Fu Q."/>
            <person name="Gubbala S."/>
            <person name="Hirani K."/>
            <person name="Jayaseelan J.C."/>
            <person name="Lara F."/>
            <person name="Munidasa M."/>
            <person name="Palculict T."/>
            <person name="Patil S."/>
            <person name="Pu L.-L."/>
            <person name="Saada N."/>
            <person name="Tang L."/>
            <person name="Weissenberger G."/>
            <person name="Zhu Y."/>
            <person name="Hemphill L."/>
            <person name="Shang Y."/>
            <person name="Youmans B."/>
            <person name="Ayvaz T."/>
            <person name="Ross M."/>
            <person name="Santibanez J."/>
            <person name="Aqrawi P."/>
            <person name="Gross S."/>
            <person name="Joshi V."/>
            <person name="Fowler G."/>
            <person name="Nazareth L."/>
            <person name="Reid J."/>
            <person name="Worley K."/>
            <person name="Petrosino J."/>
            <person name="Highlander S."/>
            <person name="Gibbs R."/>
        </authorList>
    </citation>
    <scope>NUCLEOTIDE SEQUENCE [LARGE SCALE GENOMIC DNA]</scope>
    <source>
        <strain evidence="1">ATCC 33861</strain>
    </source>
</reference>
<dbReference type="Proteomes" id="UP000006258">
    <property type="component" value="Unassembled WGS sequence"/>
</dbReference>
<dbReference type="AlphaFoldDB" id="D7VPZ2"/>
<protein>
    <submittedName>
        <fullName evidence="1">Uncharacterized protein</fullName>
    </submittedName>
</protein>
<dbReference type="HOGENOM" id="CLU_3276837_0_0_10"/>
<organism evidence="1 2">
    <name type="scientific">Sphingobacterium spiritivorum ATCC 33861</name>
    <dbReference type="NCBI Taxonomy" id="525373"/>
    <lineage>
        <taxon>Bacteria</taxon>
        <taxon>Pseudomonadati</taxon>
        <taxon>Bacteroidota</taxon>
        <taxon>Sphingobacteriia</taxon>
        <taxon>Sphingobacteriales</taxon>
        <taxon>Sphingobacteriaceae</taxon>
        <taxon>Sphingobacterium</taxon>
    </lineage>
</organism>
<name>D7VPZ2_SPHSI</name>